<dbReference type="AlphaFoldDB" id="A0A379VHN7"/>
<organism evidence="1 2">
    <name type="scientific">Salmonella enterica I</name>
    <dbReference type="NCBI Taxonomy" id="59201"/>
    <lineage>
        <taxon>Bacteria</taxon>
        <taxon>Pseudomonadati</taxon>
        <taxon>Pseudomonadota</taxon>
        <taxon>Gammaproteobacteria</taxon>
        <taxon>Enterobacterales</taxon>
        <taxon>Enterobacteriaceae</taxon>
        <taxon>Salmonella</taxon>
    </lineage>
</organism>
<evidence type="ECO:0000313" key="2">
    <source>
        <dbReference type="Proteomes" id="UP000254346"/>
    </source>
</evidence>
<protein>
    <submittedName>
        <fullName evidence="1">Uncharacterized protein</fullName>
    </submittedName>
</protein>
<dbReference type="Proteomes" id="UP000254346">
    <property type="component" value="Unassembled WGS sequence"/>
</dbReference>
<gene>
    <name evidence="1" type="ORF">NCTC8256_00173</name>
</gene>
<accession>A0A379VHN7</accession>
<proteinExistence type="predicted"/>
<dbReference type="EMBL" id="UGXR01000001">
    <property type="protein sequence ID" value="SUH06332.1"/>
    <property type="molecule type" value="Genomic_DNA"/>
</dbReference>
<reference evidence="1 2" key="1">
    <citation type="submission" date="2018-06" db="EMBL/GenBank/DDBJ databases">
        <authorList>
            <consortium name="Pathogen Informatics"/>
            <person name="Doyle S."/>
        </authorList>
    </citation>
    <scope>NUCLEOTIDE SEQUENCE [LARGE SCALE GENOMIC DNA]</scope>
    <source>
        <strain evidence="1 2">NCTC8256</strain>
    </source>
</reference>
<name>A0A379VHN7_SALET</name>
<sequence length="74" mass="8541">MTFVQRSNQIWPELSLHDQYQLRINLIEETIERIGQIIRQVNVLNIVAKGGLDALRAGRRHGRYGNRQIGIAMT</sequence>
<evidence type="ECO:0000313" key="1">
    <source>
        <dbReference type="EMBL" id="SUH06332.1"/>
    </source>
</evidence>